<dbReference type="InterPro" id="IPR038721">
    <property type="entry name" value="IS701-like_DDE_dom"/>
</dbReference>
<organism evidence="2 3">
    <name type="scientific">Desulfobacter latus</name>
    <dbReference type="NCBI Taxonomy" id="2292"/>
    <lineage>
        <taxon>Bacteria</taxon>
        <taxon>Pseudomonadati</taxon>
        <taxon>Thermodesulfobacteriota</taxon>
        <taxon>Desulfobacteria</taxon>
        <taxon>Desulfobacterales</taxon>
        <taxon>Desulfobacteraceae</taxon>
        <taxon>Desulfobacter</taxon>
    </lineage>
</organism>
<evidence type="ECO:0000259" key="1">
    <source>
        <dbReference type="Pfam" id="PF13546"/>
    </source>
</evidence>
<sequence length="404" mass="46780">MMKNNDELHESIDNMLSNLSGHIGEYKDFFISTTEDSSDLSELYISGLIKTERGKRNMERMHEELDMLGDGYQQIQQFITDSPWDAFGLIRKVAQNTSNLYADQQGYDVRDVGYIIDESSHLKKGEASVGVSRQYAGVIGKVDNCQVGVYSSLVWQSNTSLINCRLFLPECWTEDDARCQKAGIPENRRVYKTKPQLALEMLKSDIEAGVRFGWVGGDGLYGHGNELNYAIEDMGLTFLLDIHKNQAVYMQKPTIFLPEKKPGRGRTPTRLRTLEPATVVDDYRIKLDEKQWEKVEVRETTKGTLKLFIHTVPVWVWDEEENHPRERVLVISRNDKEKKIKYSLSNADMAITPLQQFAYMQAQRYWIERSFQDSKSELGMSDYQVRKWASFIFRLTLRKIKMCF</sequence>
<accession>A0A850TDL8</accession>
<reference evidence="2 3" key="1">
    <citation type="submission" date="2020-06" db="EMBL/GenBank/DDBJ databases">
        <title>High-quality draft genome of sulfate reducer Desulfobacter latus type strain AcrS2 isolated from marine sediment.</title>
        <authorList>
            <person name="Hoppe M."/>
            <person name="Larsen C.K."/>
            <person name="Marshall I.P.G."/>
            <person name="Schramm A."/>
            <person name="Marietou A.G."/>
        </authorList>
    </citation>
    <scope>NUCLEOTIDE SEQUENCE [LARGE SCALE GENOMIC DNA]</scope>
    <source>
        <strain evidence="2 3">AcRS2</strain>
    </source>
</reference>
<dbReference type="EMBL" id="JACADJ010000142">
    <property type="protein sequence ID" value="NWH06918.1"/>
    <property type="molecule type" value="Genomic_DNA"/>
</dbReference>
<evidence type="ECO:0000313" key="3">
    <source>
        <dbReference type="Proteomes" id="UP000553343"/>
    </source>
</evidence>
<gene>
    <name evidence="2" type="ORF">HXW94_18380</name>
</gene>
<dbReference type="InterPro" id="IPR012337">
    <property type="entry name" value="RNaseH-like_sf"/>
</dbReference>
<feature type="domain" description="Transposase IS701-like DDE" evidence="1">
    <location>
        <begin position="37"/>
        <end position="303"/>
    </location>
</feature>
<evidence type="ECO:0000313" key="2">
    <source>
        <dbReference type="EMBL" id="NWH06918.1"/>
    </source>
</evidence>
<dbReference type="PANTHER" id="PTHR33627">
    <property type="entry name" value="TRANSPOSASE"/>
    <property type="match status" value="1"/>
</dbReference>
<name>A0A850TDL8_9BACT</name>
<dbReference type="AlphaFoldDB" id="A0A850TDL8"/>
<dbReference type="SUPFAM" id="SSF53098">
    <property type="entry name" value="Ribonuclease H-like"/>
    <property type="match status" value="1"/>
</dbReference>
<dbReference type="Proteomes" id="UP000553343">
    <property type="component" value="Unassembled WGS sequence"/>
</dbReference>
<proteinExistence type="predicted"/>
<dbReference type="Pfam" id="PF13546">
    <property type="entry name" value="DDE_5"/>
    <property type="match status" value="1"/>
</dbReference>
<keyword evidence="3" id="KW-1185">Reference proteome</keyword>
<protein>
    <submittedName>
        <fullName evidence="2">IS701 family transposase</fullName>
    </submittedName>
</protein>
<dbReference type="PANTHER" id="PTHR33627:SF1">
    <property type="entry name" value="TRANSPOSASE"/>
    <property type="match status" value="1"/>
</dbReference>
<comment type="caution">
    <text evidence="2">The sequence shown here is derived from an EMBL/GenBank/DDBJ whole genome shotgun (WGS) entry which is preliminary data.</text>
</comment>
<dbReference type="RefSeq" id="WP_178368362.1">
    <property type="nucleotide sequence ID" value="NZ_JACADJ010000142.1"/>
</dbReference>
<dbReference type="InterPro" id="IPR039365">
    <property type="entry name" value="IS701-like"/>
</dbReference>
<dbReference type="NCBIfam" id="NF033540">
    <property type="entry name" value="transpos_IS701"/>
    <property type="match status" value="1"/>
</dbReference>